<evidence type="ECO:0000256" key="10">
    <source>
        <dbReference type="RuleBase" id="RU003355"/>
    </source>
</evidence>
<evidence type="ECO:0000256" key="11">
    <source>
        <dbReference type="SAM" id="SignalP"/>
    </source>
</evidence>
<gene>
    <name evidence="15" type="ORF">BDA99DRAFT_504678</name>
</gene>
<dbReference type="InterPro" id="IPR022398">
    <property type="entry name" value="Peptidase_S8_His-AS"/>
</dbReference>
<reference evidence="15" key="2">
    <citation type="submission" date="2023-02" db="EMBL/GenBank/DDBJ databases">
        <authorList>
            <consortium name="DOE Joint Genome Institute"/>
            <person name="Mondo S.J."/>
            <person name="Chang Y."/>
            <person name="Wang Y."/>
            <person name="Ahrendt S."/>
            <person name="Andreopoulos W."/>
            <person name="Barry K."/>
            <person name="Beard J."/>
            <person name="Benny G.L."/>
            <person name="Blankenship S."/>
            <person name="Bonito G."/>
            <person name="Cuomo C."/>
            <person name="Desiro A."/>
            <person name="Gervers K.A."/>
            <person name="Hundley H."/>
            <person name="Kuo A."/>
            <person name="LaButti K."/>
            <person name="Lang B.F."/>
            <person name="Lipzen A."/>
            <person name="O'Donnell K."/>
            <person name="Pangilinan J."/>
            <person name="Reynolds N."/>
            <person name="Sandor L."/>
            <person name="Smith M.W."/>
            <person name="Tsang A."/>
            <person name="Grigoriev I.V."/>
            <person name="Stajich J.E."/>
            <person name="Spatafora J.W."/>
        </authorList>
    </citation>
    <scope>NUCLEOTIDE SEQUENCE</scope>
    <source>
        <strain evidence="15">RSA 2281</strain>
    </source>
</reference>
<dbReference type="Gene3D" id="3.50.30.30">
    <property type="match status" value="1"/>
</dbReference>
<name>A0AAD5KE49_9FUNG</name>
<dbReference type="PROSITE" id="PS00138">
    <property type="entry name" value="SUBTILASE_SER"/>
    <property type="match status" value="1"/>
</dbReference>
<keyword evidence="3" id="KW-0964">Secreted</keyword>
<keyword evidence="6 9" id="KW-0378">Hydrolase</keyword>
<evidence type="ECO:0000256" key="6">
    <source>
        <dbReference type="ARBA" id="ARBA00022801"/>
    </source>
</evidence>
<proteinExistence type="inferred from homology"/>
<dbReference type="AlphaFoldDB" id="A0AAD5KE49"/>
<feature type="domain" description="C5a peptidase/Subtilisin-like protease SBT2-like Fn3-like" evidence="14">
    <location>
        <begin position="642"/>
        <end position="759"/>
    </location>
</feature>
<evidence type="ECO:0000313" key="15">
    <source>
        <dbReference type="EMBL" id="KAI9268030.1"/>
    </source>
</evidence>
<keyword evidence="4 9" id="KW-0645">Protease</keyword>
<dbReference type="CDD" id="cd07489">
    <property type="entry name" value="Peptidases_S8_5"/>
    <property type="match status" value="1"/>
</dbReference>
<feature type="chain" id="PRO_5042019962" evidence="11">
    <location>
        <begin position="27"/>
        <end position="919"/>
    </location>
</feature>
<protein>
    <submittedName>
        <fullName evidence="15">Peptidase S8/S53 domain-containing protein</fullName>
    </submittedName>
</protein>
<organism evidence="15 16">
    <name type="scientific">Phascolomyces articulosus</name>
    <dbReference type="NCBI Taxonomy" id="60185"/>
    <lineage>
        <taxon>Eukaryota</taxon>
        <taxon>Fungi</taxon>
        <taxon>Fungi incertae sedis</taxon>
        <taxon>Mucoromycota</taxon>
        <taxon>Mucoromycotina</taxon>
        <taxon>Mucoromycetes</taxon>
        <taxon>Mucorales</taxon>
        <taxon>Lichtheimiaceae</taxon>
        <taxon>Phascolomyces</taxon>
    </lineage>
</organism>
<keyword evidence="5 11" id="KW-0732">Signal</keyword>
<dbReference type="Gene3D" id="3.40.50.200">
    <property type="entry name" value="Peptidase S8/S53 domain"/>
    <property type="match status" value="1"/>
</dbReference>
<dbReference type="InterPro" id="IPR046450">
    <property type="entry name" value="PA_dom_sf"/>
</dbReference>
<evidence type="ECO:0000256" key="3">
    <source>
        <dbReference type="ARBA" id="ARBA00022525"/>
    </source>
</evidence>
<evidence type="ECO:0000259" key="13">
    <source>
        <dbReference type="Pfam" id="PF02225"/>
    </source>
</evidence>
<sequence>MILHSYQYLLLFTILLQLLLLQGSKAESTLTAAVRNKFVRRQQHDEISGQYHPMIQKLPGRMIVEFGDSTTNVNTHLDALIQHLQSEFNDVELSTGHVFDHPFVHAASIYIKGDQHPQNGQLHNTIMNTASNFMGVSNVYPVHAIPRPQAFSSSYSNNGPVEHAMLLSPHIQTQVDRVHRELNLTGEGIVVGILDTGIDYNHPALGGGFGEGYKVRYGRDLVGDDFDFHPDSVPSPDNDPMDSCNISTISGHGTHVAGIIAGKAENFTGVAPDATLGMWRVFSCGPSTTDEYIIQGALDAIDVGVDILSLSLGENNAWSSTFSANIFNRIAANGTKVIIAAGNAGLDGAFTVSSPSTGSEIISVSSFNSDYYLAREFQIKGSSETYAYVPARLLQTEKMPDGELVTGELNVGDACNETLIPEHVKGNLALVQVKGCDPGDKTRNLTAAGAIGVVFYSTSYDYIQPRNFYVVEGVEIPIAHVGTQTGKTLLQALDESSKHAIRLTFSNKDVVWADEETGSLASYFSSIGPTYENHLKPDIGGVGGNVYSTVPGVLGAWATMSGTSMACPYVAGATALFLQHLGGHASEYSNVDILERYQNYAHQAPISPYEDDGLDSPLHQGAGLIQLYDSIMEPVHVSPGSISFNDTAHLQKTHTFTVRNTGREIVSYEMINSVSVSVVPFNSSADYILSIPAHYSNTDSARLRFSKKTFKLSPGETTTISASIIPPKTNPKEHIMYGGFIQFKSLAPQQTKDITVPYMGVVGNQKELPVFAEGGPLVVDINATQVYTTDDTFTIDLEDPDTFPLIGFFLRMGTKHISTPLYDVTHTNKHVGYAFPLLSTMAHTDLNFGMLSFPWDGTYYEKQPSVDPNYLFPPHPNDTIQVTPGHRYRIDFQGLKLFGDPNMKQDWETWRSCIFEIKK</sequence>
<feature type="domain" description="Peptidase S8/S53" evidence="12">
    <location>
        <begin position="186"/>
        <end position="583"/>
    </location>
</feature>
<dbReference type="InterPro" id="IPR036852">
    <property type="entry name" value="Peptidase_S8/S53_dom_sf"/>
</dbReference>
<dbReference type="InterPro" id="IPR023828">
    <property type="entry name" value="Peptidase_S8_Ser-AS"/>
</dbReference>
<evidence type="ECO:0000259" key="14">
    <source>
        <dbReference type="Pfam" id="PF06280"/>
    </source>
</evidence>
<reference evidence="15" key="1">
    <citation type="journal article" date="2022" name="IScience">
        <title>Evolution of zygomycete secretomes and the origins of terrestrial fungal ecologies.</title>
        <authorList>
            <person name="Chang Y."/>
            <person name="Wang Y."/>
            <person name="Mondo S."/>
            <person name="Ahrendt S."/>
            <person name="Andreopoulos W."/>
            <person name="Barry K."/>
            <person name="Beard J."/>
            <person name="Benny G.L."/>
            <person name="Blankenship S."/>
            <person name="Bonito G."/>
            <person name="Cuomo C."/>
            <person name="Desiro A."/>
            <person name="Gervers K.A."/>
            <person name="Hundley H."/>
            <person name="Kuo A."/>
            <person name="LaButti K."/>
            <person name="Lang B.F."/>
            <person name="Lipzen A."/>
            <person name="O'Donnell K."/>
            <person name="Pangilinan J."/>
            <person name="Reynolds N."/>
            <person name="Sandor L."/>
            <person name="Smith M.E."/>
            <person name="Tsang A."/>
            <person name="Grigoriev I.V."/>
            <person name="Stajich J.E."/>
            <person name="Spatafora J.W."/>
        </authorList>
    </citation>
    <scope>NUCLEOTIDE SEQUENCE</scope>
    <source>
        <strain evidence="15">RSA 2281</strain>
    </source>
</reference>
<evidence type="ECO:0000313" key="16">
    <source>
        <dbReference type="Proteomes" id="UP001209540"/>
    </source>
</evidence>
<feature type="signal peptide" evidence="11">
    <location>
        <begin position="1"/>
        <end position="26"/>
    </location>
</feature>
<dbReference type="Pfam" id="PF00082">
    <property type="entry name" value="Peptidase_S8"/>
    <property type="match status" value="1"/>
</dbReference>
<dbReference type="GO" id="GO:0016020">
    <property type="term" value="C:membrane"/>
    <property type="evidence" value="ECO:0007669"/>
    <property type="project" value="InterPro"/>
</dbReference>
<dbReference type="SUPFAM" id="SSF52025">
    <property type="entry name" value="PA domain"/>
    <property type="match status" value="1"/>
</dbReference>
<dbReference type="Pfam" id="PF06280">
    <property type="entry name" value="fn3_5"/>
    <property type="match status" value="1"/>
</dbReference>
<evidence type="ECO:0000256" key="7">
    <source>
        <dbReference type="ARBA" id="ARBA00022825"/>
    </source>
</evidence>
<dbReference type="Pfam" id="PF02225">
    <property type="entry name" value="PA"/>
    <property type="match status" value="1"/>
</dbReference>
<evidence type="ECO:0000256" key="5">
    <source>
        <dbReference type="ARBA" id="ARBA00022729"/>
    </source>
</evidence>
<comment type="caution">
    <text evidence="15">The sequence shown here is derived from an EMBL/GenBank/DDBJ whole genome shotgun (WGS) entry which is preliminary data.</text>
</comment>
<dbReference type="PANTHER" id="PTHR43806:SF66">
    <property type="entry name" value="SERIN ENDOPEPTIDASE"/>
    <property type="match status" value="1"/>
</dbReference>
<evidence type="ECO:0000256" key="4">
    <source>
        <dbReference type="ARBA" id="ARBA00022670"/>
    </source>
</evidence>
<dbReference type="PROSITE" id="PS51892">
    <property type="entry name" value="SUBTILASE"/>
    <property type="match status" value="1"/>
</dbReference>
<dbReference type="GO" id="GO:0005615">
    <property type="term" value="C:extracellular space"/>
    <property type="evidence" value="ECO:0007669"/>
    <property type="project" value="TreeGrafter"/>
</dbReference>
<accession>A0AAD5KE49</accession>
<dbReference type="PROSITE" id="PS00137">
    <property type="entry name" value="SUBTILASE_HIS"/>
    <property type="match status" value="1"/>
</dbReference>
<dbReference type="EMBL" id="JAIXMP010000009">
    <property type="protein sequence ID" value="KAI9268030.1"/>
    <property type="molecule type" value="Genomic_DNA"/>
</dbReference>
<dbReference type="Proteomes" id="UP001209540">
    <property type="component" value="Unassembled WGS sequence"/>
</dbReference>
<feature type="active site" description="Charge relay system" evidence="8 9">
    <location>
        <position position="564"/>
    </location>
</feature>
<evidence type="ECO:0000256" key="8">
    <source>
        <dbReference type="PIRSR" id="PIRSR615500-1"/>
    </source>
</evidence>
<dbReference type="SUPFAM" id="SSF52743">
    <property type="entry name" value="Subtilisin-like"/>
    <property type="match status" value="1"/>
</dbReference>
<comment type="similarity">
    <text evidence="1 9 10">Belongs to the peptidase S8 family.</text>
</comment>
<dbReference type="Gene3D" id="2.60.40.1710">
    <property type="entry name" value="Subtilisin-like superfamily"/>
    <property type="match status" value="1"/>
</dbReference>
<dbReference type="InterPro" id="IPR000209">
    <property type="entry name" value="Peptidase_S8/S53_dom"/>
</dbReference>
<dbReference type="InterPro" id="IPR010435">
    <property type="entry name" value="C5a/SBT2-like_Fn3"/>
</dbReference>
<feature type="active site" description="Charge relay system" evidence="8 9">
    <location>
        <position position="252"/>
    </location>
</feature>
<keyword evidence="7 9" id="KW-0720">Serine protease</keyword>
<feature type="active site" description="Charge relay system" evidence="8 9">
    <location>
        <position position="195"/>
    </location>
</feature>
<dbReference type="GO" id="GO:0006508">
    <property type="term" value="P:proteolysis"/>
    <property type="evidence" value="ECO:0007669"/>
    <property type="project" value="UniProtKB-KW"/>
</dbReference>
<dbReference type="InterPro" id="IPR034187">
    <property type="entry name" value="Peptidases_S8_5"/>
</dbReference>
<evidence type="ECO:0000256" key="1">
    <source>
        <dbReference type="ARBA" id="ARBA00011073"/>
    </source>
</evidence>
<dbReference type="InterPro" id="IPR023827">
    <property type="entry name" value="Peptidase_S8_Asp-AS"/>
</dbReference>
<dbReference type="GO" id="GO:0004252">
    <property type="term" value="F:serine-type endopeptidase activity"/>
    <property type="evidence" value="ECO:0007669"/>
    <property type="project" value="UniProtKB-UniRule"/>
</dbReference>
<dbReference type="PROSITE" id="PS00136">
    <property type="entry name" value="SUBTILASE_ASP"/>
    <property type="match status" value="1"/>
</dbReference>
<evidence type="ECO:0000256" key="2">
    <source>
        <dbReference type="ARBA" id="ARBA00022512"/>
    </source>
</evidence>
<dbReference type="InterPro" id="IPR003137">
    <property type="entry name" value="PA_domain"/>
</dbReference>
<evidence type="ECO:0000256" key="9">
    <source>
        <dbReference type="PROSITE-ProRule" id="PRU01240"/>
    </source>
</evidence>
<keyword evidence="16" id="KW-1185">Reference proteome</keyword>
<dbReference type="InterPro" id="IPR015500">
    <property type="entry name" value="Peptidase_S8_subtilisin-rel"/>
</dbReference>
<dbReference type="PRINTS" id="PR00723">
    <property type="entry name" value="SUBTILISIN"/>
</dbReference>
<feature type="domain" description="PA" evidence="13">
    <location>
        <begin position="403"/>
        <end position="489"/>
    </location>
</feature>
<dbReference type="InterPro" id="IPR050131">
    <property type="entry name" value="Peptidase_S8_subtilisin-like"/>
</dbReference>
<keyword evidence="2" id="KW-0134">Cell wall</keyword>
<dbReference type="PANTHER" id="PTHR43806">
    <property type="entry name" value="PEPTIDASE S8"/>
    <property type="match status" value="1"/>
</dbReference>
<evidence type="ECO:0000259" key="12">
    <source>
        <dbReference type="Pfam" id="PF00082"/>
    </source>
</evidence>